<protein>
    <submittedName>
        <fullName evidence="3">Uncharacterized protein</fullName>
    </submittedName>
</protein>
<proteinExistence type="predicted"/>
<dbReference type="EMBL" id="JAGTJR010000049">
    <property type="protein sequence ID" value="KAH7028415.1"/>
    <property type="molecule type" value="Genomic_DNA"/>
</dbReference>
<keyword evidence="1" id="KW-0175">Coiled coil</keyword>
<comment type="caution">
    <text evidence="3">The sequence shown here is derived from an EMBL/GenBank/DDBJ whole genome shotgun (WGS) entry which is preliminary data.</text>
</comment>
<keyword evidence="4" id="KW-1185">Reference proteome</keyword>
<accession>A0ABQ8FUZ4</accession>
<evidence type="ECO:0000256" key="1">
    <source>
        <dbReference type="SAM" id="Coils"/>
    </source>
</evidence>
<gene>
    <name evidence="3" type="ORF">B0J12DRAFT_328645</name>
</gene>
<name>A0ABQ8FUZ4_9PEZI</name>
<feature type="coiled-coil region" evidence="1">
    <location>
        <begin position="44"/>
        <end position="74"/>
    </location>
</feature>
<evidence type="ECO:0000256" key="2">
    <source>
        <dbReference type="SAM" id="MobiDB-lite"/>
    </source>
</evidence>
<evidence type="ECO:0000313" key="3">
    <source>
        <dbReference type="EMBL" id="KAH7028415.1"/>
    </source>
</evidence>
<dbReference type="Proteomes" id="UP000774617">
    <property type="component" value="Unassembled WGS sequence"/>
</dbReference>
<sequence length="358" mass="39064">MLPNVILPVVREQFPDVAEQYLEDEDIVGKAQFAVSEEKEDALIEIHEEKNKVLKEVLEEISEKRENAVNEVDEGVESGYMRLLQTEETAIRKIEGAAKKIMTDLERVEALHRRWKEDQEMQVLKRAGDVSKIGSQSVKGKQELGNMIKADEQASESTKGSVVDPLRFQRVRRSARSSGGRSVGDILSNSTAQQGEWGKAARGNDTGKEAHSVAEAQRYVGRAAPRVSSEDTTETESYCGSEDGLAYEGHRPTAIILDTATDKSDPVEDAAVQAQAQESRRLPHPESPGKNSGVMSGGSEDEGPEGEGQPGPGGRMHERYGWVPESIELSATQANTEVDADCTPESGLVEGTDMDSEL</sequence>
<reference evidence="3 4" key="1">
    <citation type="journal article" date="2021" name="Nat. Commun.">
        <title>Genetic determinants of endophytism in the Arabidopsis root mycobiome.</title>
        <authorList>
            <person name="Mesny F."/>
            <person name="Miyauchi S."/>
            <person name="Thiergart T."/>
            <person name="Pickel B."/>
            <person name="Atanasova L."/>
            <person name="Karlsson M."/>
            <person name="Huettel B."/>
            <person name="Barry K.W."/>
            <person name="Haridas S."/>
            <person name="Chen C."/>
            <person name="Bauer D."/>
            <person name="Andreopoulos W."/>
            <person name="Pangilinan J."/>
            <person name="LaButti K."/>
            <person name="Riley R."/>
            <person name="Lipzen A."/>
            <person name="Clum A."/>
            <person name="Drula E."/>
            <person name="Henrissat B."/>
            <person name="Kohler A."/>
            <person name="Grigoriev I.V."/>
            <person name="Martin F.M."/>
            <person name="Hacquard S."/>
        </authorList>
    </citation>
    <scope>NUCLEOTIDE SEQUENCE [LARGE SCALE GENOMIC DNA]</scope>
    <source>
        <strain evidence="3 4">MPI-SDFR-AT-0080</strain>
    </source>
</reference>
<evidence type="ECO:0000313" key="4">
    <source>
        <dbReference type="Proteomes" id="UP000774617"/>
    </source>
</evidence>
<feature type="region of interest" description="Disordered" evidence="2">
    <location>
        <begin position="173"/>
        <end position="358"/>
    </location>
</feature>
<organism evidence="3 4">
    <name type="scientific">Macrophomina phaseolina</name>
    <dbReference type="NCBI Taxonomy" id="35725"/>
    <lineage>
        <taxon>Eukaryota</taxon>
        <taxon>Fungi</taxon>
        <taxon>Dikarya</taxon>
        <taxon>Ascomycota</taxon>
        <taxon>Pezizomycotina</taxon>
        <taxon>Dothideomycetes</taxon>
        <taxon>Dothideomycetes incertae sedis</taxon>
        <taxon>Botryosphaeriales</taxon>
        <taxon>Botryosphaeriaceae</taxon>
        <taxon>Macrophomina</taxon>
    </lineage>
</organism>